<dbReference type="GO" id="GO:0006508">
    <property type="term" value="P:proteolysis"/>
    <property type="evidence" value="ECO:0007669"/>
    <property type="project" value="UniProtKB-KW"/>
</dbReference>
<dbReference type="PANTHER" id="PTHR11638:SF18">
    <property type="entry name" value="HEAT SHOCK PROTEIN 104"/>
    <property type="match status" value="1"/>
</dbReference>
<dbReference type="GO" id="GO:0005524">
    <property type="term" value="F:ATP binding"/>
    <property type="evidence" value="ECO:0007669"/>
    <property type="project" value="UniProtKB-KW"/>
</dbReference>
<gene>
    <name evidence="4" type="ORF">MNEG_15063</name>
</gene>
<dbReference type="GO" id="GO:0008233">
    <property type="term" value="F:peptidase activity"/>
    <property type="evidence" value="ECO:0007669"/>
    <property type="project" value="UniProtKB-KW"/>
</dbReference>
<dbReference type="GO" id="GO:0005737">
    <property type="term" value="C:cytoplasm"/>
    <property type="evidence" value="ECO:0007669"/>
    <property type="project" value="TreeGrafter"/>
</dbReference>
<sequence length="157" mass="16904">MVPAHLLWANAVQVLLRRTKNNPILIGEAGVGKTAIVEGIAQMIAEPEAAPRGLTGKKLIALDVAAVVAGSSYRGEFEERLKQLLSELEAHRGSCLLFIDEIHVLVGAGNSEGGLDFANMLKPALARGQLQCIGATTLDEYRQHIEPDPALSRRFQV</sequence>
<dbReference type="EMBL" id="KK105212">
    <property type="protein sequence ID" value="KIY92900.1"/>
    <property type="molecule type" value="Genomic_DNA"/>
</dbReference>
<dbReference type="SMART" id="SM00382">
    <property type="entry name" value="AAA"/>
    <property type="match status" value="1"/>
</dbReference>
<feature type="domain" description="AAA+ ATPase" evidence="3">
    <location>
        <begin position="19"/>
        <end position="151"/>
    </location>
</feature>
<dbReference type="PANTHER" id="PTHR11638">
    <property type="entry name" value="ATP-DEPENDENT CLP PROTEASE"/>
    <property type="match status" value="1"/>
</dbReference>
<keyword evidence="1" id="KW-0547">Nucleotide-binding</keyword>
<evidence type="ECO:0000313" key="5">
    <source>
        <dbReference type="Proteomes" id="UP000054498"/>
    </source>
</evidence>
<dbReference type="AlphaFoldDB" id="A0A0D2MC94"/>
<keyword evidence="2 4" id="KW-0067">ATP-binding</keyword>
<dbReference type="RefSeq" id="XP_013891920.1">
    <property type="nucleotide sequence ID" value="XM_014036466.1"/>
</dbReference>
<evidence type="ECO:0000313" key="4">
    <source>
        <dbReference type="EMBL" id="KIY92900.1"/>
    </source>
</evidence>
<evidence type="ECO:0000256" key="1">
    <source>
        <dbReference type="ARBA" id="ARBA00022741"/>
    </source>
</evidence>
<dbReference type="STRING" id="145388.A0A0D2MC94"/>
<accession>A0A0D2MC94</accession>
<dbReference type="SUPFAM" id="SSF52540">
    <property type="entry name" value="P-loop containing nucleoside triphosphate hydrolases"/>
    <property type="match status" value="1"/>
</dbReference>
<reference evidence="4 5" key="1">
    <citation type="journal article" date="2013" name="BMC Genomics">
        <title>Reconstruction of the lipid metabolism for the microalga Monoraphidium neglectum from its genome sequence reveals characteristics suitable for biofuel production.</title>
        <authorList>
            <person name="Bogen C."/>
            <person name="Al-Dilaimi A."/>
            <person name="Albersmeier A."/>
            <person name="Wichmann J."/>
            <person name="Grundmann M."/>
            <person name="Rupp O."/>
            <person name="Lauersen K.J."/>
            <person name="Blifernez-Klassen O."/>
            <person name="Kalinowski J."/>
            <person name="Goesmann A."/>
            <person name="Mussgnug J.H."/>
            <person name="Kruse O."/>
        </authorList>
    </citation>
    <scope>NUCLEOTIDE SEQUENCE [LARGE SCALE GENOMIC DNA]</scope>
    <source>
        <strain evidence="4 5">SAG 48.87</strain>
    </source>
</reference>
<dbReference type="InterPro" id="IPR003593">
    <property type="entry name" value="AAA+_ATPase"/>
</dbReference>
<proteinExistence type="predicted"/>
<dbReference type="OrthoDB" id="47330at2759"/>
<evidence type="ECO:0000259" key="3">
    <source>
        <dbReference type="SMART" id="SM00382"/>
    </source>
</evidence>
<dbReference type="CDD" id="cd00009">
    <property type="entry name" value="AAA"/>
    <property type="match status" value="1"/>
</dbReference>
<dbReference type="Pfam" id="PF00004">
    <property type="entry name" value="AAA"/>
    <property type="match status" value="1"/>
</dbReference>
<evidence type="ECO:0000256" key="2">
    <source>
        <dbReference type="ARBA" id="ARBA00022840"/>
    </source>
</evidence>
<dbReference type="Proteomes" id="UP000054498">
    <property type="component" value="Unassembled WGS sequence"/>
</dbReference>
<organism evidence="4 5">
    <name type="scientific">Monoraphidium neglectum</name>
    <dbReference type="NCBI Taxonomy" id="145388"/>
    <lineage>
        <taxon>Eukaryota</taxon>
        <taxon>Viridiplantae</taxon>
        <taxon>Chlorophyta</taxon>
        <taxon>core chlorophytes</taxon>
        <taxon>Chlorophyceae</taxon>
        <taxon>CS clade</taxon>
        <taxon>Sphaeropleales</taxon>
        <taxon>Selenastraceae</taxon>
        <taxon>Monoraphidium</taxon>
    </lineage>
</organism>
<dbReference type="KEGG" id="mng:MNEG_15063"/>
<protein>
    <submittedName>
        <fullName evidence="4">ATP-dependent Clp protease ATP-binding subunit ClpB</fullName>
        <ecNumber evidence="4">3.6.-.-</ecNumber>
    </submittedName>
</protein>
<keyword evidence="4" id="KW-0378">Hydrolase</keyword>
<dbReference type="GeneID" id="25732687"/>
<dbReference type="InterPro" id="IPR050130">
    <property type="entry name" value="ClpA_ClpB"/>
</dbReference>
<dbReference type="Gene3D" id="3.40.50.300">
    <property type="entry name" value="P-loop containing nucleotide triphosphate hydrolases"/>
    <property type="match status" value="1"/>
</dbReference>
<keyword evidence="4" id="KW-0645">Protease</keyword>
<dbReference type="InterPro" id="IPR003959">
    <property type="entry name" value="ATPase_AAA_core"/>
</dbReference>
<dbReference type="InterPro" id="IPR027417">
    <property type="entry name" value="P-loop_NTPase"/>
</dbReference>
<dbReference type="EC" id="3.6.-.-" evidence="4"/>
<dbReference type="GO" id="GO:0034605">
    <property type="term" value="P:cellular response to heat"/>
    <property type="evidence" value="ECO:0007669"/>
    <property type="project" value="TreeGrafter"/>
</dbReference>
<keyword evidence="5" id="KW-1185">Reference proteome</keyword>
<name>A0A0D2MC94_9CHLO</name>
<dbReference type="GO" id="GO:0016887">
    <property type="term" value="F:ATP hydrolysis activity"/>
    <property type="evidence" value="ECO:0007669"/>
    <property type="project" value="InterPro"/>
</dbReference>